<dbReference type="InterPro" id="IPR036691">
    <property type="entry name" value="Endo/exonu/phosph_ase_sf"/>
</dbReference>
<proteinExistence type="predicted"/>
<dbReference type="AlphaFoldDB" id="G7YUX3"/>
<keyword evidence="3" id="KW-1185">Reference proteome</keyword>
<evidence type="ECO:0000259" key="1">
    <source>
        <dbReference type="Pfam" id="PF03372"/>
    </source>
</evidence>
<dbReference type="GO" id="GO:0003824">
    <property type="term" value="F:catalytic activity"/>
    <property type="evidence" value="ECO:0007669"/>
    <property type="project" value="InterPro"/>
</dbReference>
<dbReference type="PANTHER" id="PTHR47510:SF3">
    <property type="entry name" value="ENDO_EXONUCLEASE_PHOSPHATASE DOMAIN-CONTAINING PROTEIN"/>
    <property type="match status" value="1"/>
</dbReference>
<accession>G7YUX3</accession>
<feature type="non-terminal residue" evidence="2">
    <location>
        <position position="1039"/>
    </location>
</feature>
<reference key="2">
    <citation type="submission" date="2011-10" db="EMBL/GenBank/DDBJ databases">
        <title>The genome and transcriptome sequence of Clonorchis sinensis provide insights into the carcinogenic liver fluke.</title>
        <authorList>
            <person name="Wang X."/>
            <person name="Huang Y."/>
            <person name="Chen W."/>
            <person name="Liu H."/>
            <person name="Guo L."/>
            <person name="Chen Y."/>
            <person name="Luo F."/>
            <person name="Zhou W."/>
            <person name="Sun J."/>
            <person name="Mao Q."/>
            <person name="Liang P."/>
            <person name="Zhou C."/>
            <person name="Tian Y."/>
            <person name="Men J."/>
            <person name="Lv X."/>
            <person name="Huang L."/>
            <person name="Zhou J."/>
            <person name="Hu Y."/>
            <person name="Li R."/>
            <person name="Zhang F."/>
            <person name="Lei H."/>
            <person name="Li X."/>
            <person name="Hu X."/>
            <person name="Liang C."/>
            <person name="Xu J."/>
            <person name="Wu Z."/>
            <person name="Yu X."/>
        </authorList>
    </citation>
    <scope>NUCLEOTIDE SEQUENCE</scope>
    <source>
        <strain>Henan</strain>
    </source>
</reference>
<sequence>MCHQLTTSCDSFISTSNGAFCEDEPVGYLLIEPQNLTRLTHPSETESTQTYVCKQVDRSGIRRDSVCVCAQYSSTYAKTTQITTDWLPNRWNTMKNMQIFPTGKLKVPALLCALMSDEIREGRCVQAAEGVKDVGALKMKKNFIRLLKISSGMSSLEVCVRFLWLKDEWHRVPRCCSVAVGQMVWRSTTGRKTASPTLFDLLPLTPAHTSCDPETTAVQDLKKSKVLCRNIRSLTAVQSNPCFCLLDTSIEIQGSMALTPSKCLLVSKRPCCMQQRVRLNSLMFIQKPRCTSHLILLSVYAAHNSVNPFHGTIRTRFIGEVNRYRATDTASLTSTEKSATFANRIEFPGLFWETPAAIMRYFHNNNTSYSKLVGGIPSGMITRLQSEQSTTGWDCNTVIGTFFWSPSTALYVNSLDERVGIAGAGKDKFQATSDCSVVPTDISLPPQTGNTPLSPLPVGTEVLNDLEKLGTRVHQMENEISALRTVQSIACLLNPDATLLFVHGAPLPALPPKRCPRTHHVNTRSLLPKLHYIQAISTIACPTFICITEPWLSLSTPDALISLPGYTIFRSDRSHRRGGGCLIYARTEMEVSTIDDPLLADTPDSVWLSACRANPPFILGCLYMPPPHSTSSINRLSTLLSHTQALPHSNKLIVGDLNLPEIAWAQQNSPLRLSPLLAQLNVEGWSQLVRQPTRGTRTLDIALVNGYLCPTAAVGPKFPDSDHCIVACSWKSIQPNPTLPPSTSFTLSPDILDAFAISLRHKAWDDFFLSDDTQRVANIFYGNLLSSLHLVAPTRASYVSGCHPATRLPAIRHKLRNYRRLFLESHDLSLLIVINKLTTDIATAKLALERREESAAIAHSLQPKMLGRLFHRRCFSNSSAVSNIVAADGKPLSDPADIVESLNSYFASCYVPSTSTLSTHCSPPGYEVTIPANETSPNLCTLSVTLSDVTSSLVRLRDSNFPGTDGIPSLILKAGGPDVPTLILNLFNISLITGTVPRSLVVHSLQGQEIGEKHELHVRAACFDGEVTPAWCSNNRQKR</sequence>
<organism evidence="2 3">
    <name type="scientific">Clonorchis sinensis</name>
    <name type="common">Chinese liver fluke</name>
    <dbReference type="NCBI Taxonomy" id="79923"/>
    <lineage>
        <taxon>Eukaryota</taxon>
        <taxon>Metazoa</taxon>
        <taxon>Spiralia</taxon>
        <taxon>Lophotrochozoa</taxon>
        <taxon>Platyhelminthes</taxon>
        <taxon>Trematoda</taxon>
        <taxon>Digenea</taxon>
        <taxon>Opisthorchiida</taxon>
        <taxon>Opisthorchiata</taxon>
        <taxon>Opisthorchiidae</taxon>
        <taxon>Clonorchis</taxon>
    </lineage>
</organism>
<dbReference type="SUPFAM" id="SSF56219">
    <property type="entry name" value="DNase I-like"/>
    <property type="match status" value="1"/>
</dbReference>
<evidence type="ECO:0000313" key="3">
    <source>
        <dbReference type="Proteomes" id="UP000008909"/>
    </source>
</evidence>
<dbReference type="Proteomes" id="UP000008909">
    <property type="component" value="Unassembled WGS sequence"/>
</dbReference>
<dbReference type="Pfam" id="PF03372">
    <property type="entry name" value="Exo_endo_phos"/>
    <property type="match status" value="1"/>
</dbReference>
<evidence type="ECO:0000313" key="2">
    <source>
        <dbReference type="EMBL" id="GAA56753.1"/>
    </source>
</evidence>
<reference evidence="2" key="1">
    <citation type="journal article" date="2011" name="Genome Biol.">
        <title>The draft genome of the carcinogenic human liver fluke Clonorchis sinensis.</title>
        <authorList>
            <person name="Wang X."/>
            <person name="Chen W."/>
            <person name="Huang Y."/>
            <person name="Sun J."/>
            <person name="Men J."/>
            <person name="Liu H."/>
            <person name="Luo F."/>
            <person name="Guo L."/>
            <person name="Lv X."/>
            <person name="Deng C."/>
            <person name="Zhou C."/>
            <person name="Fan Y."/>
            <person name="Li X."/>
            <person name="Huang L."/>
            <person name="Hu Y."/>
            <person name="Liang C."/>
            <person name="Hu X."/>
            <person name="Xu J."/>
            <person name="Yu X."/>
        </authorList>
    </citation>
    <scope>NUCLEOTIDE SEQUENCE [LARGE SCALE GENOMIC DNA]</scope>
    <source>
        <strain evidence="2">Henan</strain>
    </source>
</reference>
<dbReference type="PANTHER" id="PTHR47510">
    <property type="entry name" value="REVERSE TRANSCRIPTASE DOMAIN-CONTAINING PROTEIN"/>
    <property type="match status" value="1"/>
</dbReference>
<dbReference type="EMBL" id="DF144363">
    <property type="protein sequence ID" value="GAA56753.1"/>
    <property type="molecule type" value="Genomic_DNA"/>
</dbReference>
<dbReference type="InterPro" id="IPR005135">
    <property type="entry name" value="Endo/exonuclease/phosphatase"/>
</dbReference>
<protein>
    <recommendedName>
        <fullName evidence="1">Endonuclease/exonuclease/phosphatase domain-containing protein</fullName>
    </recommendedName>
</protein>
<dbReference type="Gene3D" id="3.60.10.10">
    <property type="entry name" value="Endonuclease/exonuclease/phosphatase"/>
    <property type="match status" value="1"/>
</dbReference>
<feature type="domain" description="Endonuclease/exonuclease/phosphatase" evidence="1">
    <location>
        <begin position="543"/>
        <end position="723"/>
    </location>
</feature>
<gene>
    <name evidence="2" type="ORF">CLF_111458</name>
</gene>
<name>G7YUX3_CLOSI</name>